<dbReference type="STRING" id="137246.A0A401T3Z7"/>
<feature type="transmembrane region" description="Helical" evidence="8">
    <location>
        <begin position="12"/>
        <end position="29"/>
    </location>
</feature>
<evidence type="ECO:0000256" key="4">
    <source>
        <dbReference type="ARBA" id="ARBA00022797"/>
    </source>
</evidence>
<evidence type="ECO:0000256" key="7">
    <source>
        <dbReference type="PIRSR" id="PIRSR001112-1"/>
    </source>
</evidence>
<dbReference type="GO" id="GO:0033961">
    <property type="term" value="F:cis-stilbene-oxide hydrolase activity"/>
    <property type="evidence" value="ECO:0007669"/>
    <property type="project" value="UniProtKB-UniRule"/>
</dbReference>
<dbReference type="PRINTS" id="PR00412">
    <property type="entry name" value="EPOXHYDRLASE"/>
</dbReference>
<evidence type="ECO:0000256" key="3">
    <source>
        <dbReference type="ARBA" id="ARBA00010088"/>
    </source>
</evidence>
<dbReference type="Gene3D" id="3.40.50.1820">
    <property type="entry name" value="alpha/beta hydrolase"/>
    <property type="match status" value="1"/>
</dbReference>
<evidence type="ECO:0000256" key="6">
    <source>
        <dbReference type="PIRNR" id="PIRNR001112"/>
    </source>
</evidence>
<keyword evidence="8" id="KW-0812">Transmembrane</keyword>
<evidence type="ECO:0000256" key="1">
    <source>
        <dbReference type="ARBA" id="ARBA00000221"/>
    </source>
</evidence>
<dbReference type="InterPro" id="IPR029058">
    <property type="entry name" value="AB_hydrolase_fold"/>
</dbReference>
<evidence type="ECO:0000256" key="5">
    <source>
        <dbReference type="ARBA" id="ARBA00022801"/>
    </source>
</evidence>
<dbReference type="PANTHER" id="PTHR21661:SF35">
    <property type="entry name" value="EPOXIDE HYDROLASE"/>
    <property type="match status" value="1"/>
</dbReference>
<protein>
    <recommendedName>
        <fullName evidence="6">Epoxide hydrolase</fullName>
        <ecNumber evidence="6">3.3.2.9</ecNumber>
    </recommendedName>
</protein>
<dbReference type="InterPro" id="IPR016292">
    <property type="entry name" value="Epoxide_hydrolase"/>
</dbReference>
<comment type="function">
    <text evidence="6">Biotransformation enzyme that catalyzes the hydrolysis of arene and aliphatic epoxides to less reactive and more water soluble dihydrodiols by the trans addition of water.</text>
</comment>
<dbReference type="EMBL" id="BEZZ01000988">
    <property type="protein sequence ID" value="GCC37381.1"/>
    <property type="molecule type" value="Genomic_DNA"/>
</dbReference>
<comment type="caution">
    <text evidence="10">The sequence shown here is derived from an EMBL/GenBank/DDBJ whole genome shotgun (WGS) entry which is preliminary data.</text>
</comment>
<dbReference type="GO" id="GO:0005789">
    <property type="term" value="C:endoplasmic reticulum membrane"/>
    <property type="evidence" value="ECO:0007669"/>
    <property type="project" value="UniProtKB-SubCell"/>
</dbReference>
<organism evidence="10 11">
    <name type="scientific">Chiloscyllium punctatum</name>
    <name type="common">Brownbanded bambooshark</name>
    <name type="synonym">Hemiscyllium punctatum</name>
    <dbReference type="NCBI Taxonomy" id="137246"/>
    <lineage>
        <taxon>Eukaryota</taxon>
        <taxon>Metazoa</taxon>
        <taxon>Chordata</taxon>
        <taxon>Craniata</taxon>
        <taxon>Vertebrata</taxon>
        <taxon>Chondrichthyes</taxon>
        <taxon>Elasmobranchii</taxon>
        <taxon>Galeomorphii</taxon>
        <taxon>Galeoidea</taxon>
        <taxon>Orectolobiformes</taxon>
        <taxon>Hemiscylliidae</taxon>
        <taxon>Chiloscyllium</taxon>
    </lineage>
</organism>
<dbReference type="Pfam" id="PF06441">
    <property type="entry name" value="EHN"/>
    <property type="match status" value="1"/>
</dbReference>
<comment type="catalytic activity">
    <reaction evidence="6">
        <text>cis-stilbene oxide + H2O = (1R,2R)-hydrobenzoin</text>
        <dbReference type="Rhea" id="RHEA:23900"/>
        <dbReference type="ChEBI" id="CHEBI:15377"/>
        <dbReference type="ChEBI" id="CHEBI:50004"/>
        <dbReference type="ChEBI" id="CHEBI:50014"/>
        <dbReference type="EC" id="3.3.2.9"/>
    </reaction>
</comment>
<evidence type="ECO:0000313" key="11">
    <source>
        <dbReference type="Proteomes" id="UP000287033"/>
    </source>
</evidence>
<accession>A0A401T3Z7</accession>
<dbReference type="EC" id="3.3.2.9" evidence="6"/>
<evidence type="ECO:0000313" key="10">
    <source>
        <dbReference type="EMBL" id="GCC37381.1"/>
    </source>
</evidence>
<dbReference type="OrthoDB" id="7130006at2759"/>
<dbReference type="AlphaFoldDB" id="A0A401T3Z7"/>
<dbReference type="OMA" id="WPPRAGW"/>
<comment type="subcellular location">
    <subcellularLocation>
        <location evidence="6">Endoplasmic reticulum membrane</location>
    </subcellularLocation>
    <subcellularLocation>
        <location evidence="2">Microsome membrane</location>
        <topology evidence="2">Single-pass membrane protein</topology>
    </subcellularLocation>
</comment>
<reference evidence="10 11" key="1">
    <citation type="journal article" date="2018" name="Nat. Ecol. Evol.">
        <title>Shark genomes provide insights into elasmobranch evolution and the origin of vertebrates.</title>
        <authorList>
            <person name="Hara Y"/>
            <person name="Yamaguchi K"/>
            <person name="Onimaru K"/>
            <person name="Kadota M"/>
            <person name="Koyanagi M"/>
            <person name="Keeley SD"/>
            <person name="Tatsumi K"/>
            <person name="Tanaka K"/>
            <person name="Motone F"/>
            <person name="Kageyama Y"/>
            <person name="Nozu R"/>
            <person name="Adachi N"/>
            <person name="Nishimura O"/>
            <person name="Nakagawa R"/>
            <person name="Tanegashima C"/>
            <person name="Kiyatake I"/>
            <person name="Matsumoto R"/>
            <person name="Murakumo K"/>
            <person name="Nishida K"/>
            <person name="Terakita A"/>
            <person name="Kuratani S"/>
            <person name="Sato K"/>
            <person name="Hyodo S Kuraku.S."/>
        </authorList>
    </citation>
    <scope>NUCLEOTIDE SEQUENCE [LARGE SCALE GENOMIC DNA]</scope>
</reference>
<dbReference type="Proteomes" id="UP000287033">
    <property type="component" value="Unassembled WGS sequence"/>
</dbReference>
<keyword evidence="4 6" id="KW-0058">Aromatic hydrocarbons catabolism</keyword>
<dbReference type="PIRSF" id="PIRSF001112">
    <property type="entry name" value="Epoxide_hydrolase"/>
    <property type="match status" value="1"/>
</dbReference>
<keyword evidence="8" id="KW-1133">Transmembrane helix</keyword>
<evidence type="ECO:0000259" key="9">
    <source>
        <dbReference type="Pfam" id="PF06441"/>
    </source>
</evidence>
<dbReference type="SUPFAM" id="SSF53474">
    <property type="entry name" value="alpha/beta-Hydrolases"/>
    <property type="match status" value="1"/>
</dbReference>
<keyword evidence="5 6" id="KW-0378">Hydrolase</keyword>
<keyword evidence="6 8" id="KW-0472">Membrane</keyword>
<sequence length="467" mass="53984">MRRHLGKYSIMLLLIFTVAVGILLYYFFFHENSKTIPEGDGWWGAGERQDIQDDETIRPFTIETSEEMIQDLHYRLDHTRFTPPLEDSRFHYGFNSSYLRKVVSYWRKDYNWKKQLEFLNQFPHFRTRIEGIDIHFVHVKPPHLPQGQTAIPLMMIHGWPGSFYEFYKIIPQLIDPANHGWSQQETFEVICPSIPGYGFSEAPCKIGFDSIAAARVFCKLMRRLGFDRFYVQGGDWGSLIATNMAQMKPENVKGIHLNFFPISRMGLKTLPSLLLGQYAPSLVGFTQTDIERMYPFVEKTVYDLLKESGYMHIQGTKPDSPGCALNDSPVGLAAYILEKYSTWTNKDFRELEDGGLTRKFSLDELLTNVMIYWVSGSITSSMRLYKENLGINFRNRVDAKIGVYVPTGLAAFPNELVHVPLVWARQKYKKIVTFSYMSRGGHFAAFEEPYLLAEDLRNFVQTVKKNG</sequence>
<dbReference type="InterPro" id="IPR010497">
    <property type="entry name" value="Epoxide_hydro_N"/>
</dbReference>
<evidence type="ECO:0000256" key="8">
    <source>
        <dbReference type="SAM" id="Phobius"/>
    </source>
</evidence>
<feature type="domain" description="Epoxide hydrolase N-terminal" evidence="9">
    <location>
        <begin position="57"/>
        <end position="166"/>
    </location>
</feature>
<dbReference type="PANTHER" id="PTHR21661">
    <property type="entry name" value="EPOXIDE HYDROLASE 1-RELATED"/>
    <property type="match status" value="1"/>
</dbReference>
<gene>
    <name evidence="10" type="ORF">chiPu_0015885</name>
</gene>
<dbReference type="InterPro" id="IPR000639">
    <property type="entry name" value="Epox_hydrolase-like"/>
</dbReference>
<evidence type="ECO:0000256" key="2">
    <source>
        <dbReference type="ARBA" id="ARBA00004111"/>
    </source>
</evidence>
<feature type="active site" description="Proton acceptor" evidence="7">
    <location>
        <position position="442"/>
    </location>
</feature>
<feature type="active site" description="Proton donor" evidence="7">
    <location>
        <position position="385"/>
    </location>
</feature>
<keyword evidence="11" id="KW-1185">Reference proteome</keyword>
<feature type="active site" description="Nucleophile" evidence="7">
    <location>
        <position position="235"/>
    </location>
</feature>
<comment type="catalytic activity">
    <reaction evidence="1 6">
        <text>1-(4-methoxyphenyl)-N-methyl-N-[(3-methyloxetan-3-yl)methyl]methanamine + H2O = 2-{[(4-methoxybenzyl)(methyl)amino]methyl}-2-methylpropane-1,3-diol</text>
        <dbReference type="Rhea" id="RHEA:55764"/>
        <dbReference type="ChEBI" id="CHEBI:15377"/>
        <dbReference type="ChEBI" id="CHEBI:139161"/>
        <dbReference type="ChEBI" id="CHEBI:139164"/>
        <dbReference type="EC" id="3.3.2.9"/>
    </reaction>
</comment>
<keyword evidence="6" id="KW-0256">Endoplasmic reticulum</keyword>
<proteinExistence type="inferred from homology"/>
<dbReference type="GO" id="GO:0097176">
    <property type="term" value="P:epoxide metabolic process"/>
    <property type="evidence" value="ECO:0007669"/>
    <property type="project" value="TreeGrafter"/>
</dbReference>
<comment type="similarity">
    <text evidence="3 6">Belongs to the peptidase S33 family.</text>
</comment>
<name>A0A401T3Z7_CHIPU</name>